<evidence type="ECO:0000256" key="9">
    <source>
        <dbReference type="SAM" id="Phobius"/>
    </source>
</evidence>
<dbReference type="Gene3D" id="3.30.565.10">
    <property type="entry name" value="Histidine kinase-like ATPase, C-terminal domain"/>
    <property type="match status" value="1"/>
</dbReference>
<dbReference type="InterPro" id="IPR011712">
    <property type="entry name" value="Sig_transdc_His_kin_sub3_dim/P"/>
</dbReference>
<keyword evidence="7" id="KW-0067">ATP-binding</keyword>
<keyword evidence="9" id="KW-0812">Transmembrane</keyword>
<keyword evidence="12" id="KW-1185">Reference proteome</keyword>
<keyword evidence="5" id="KW-0547">Nucleotide-binding</keyword>
<evidence type="ECO:0000313" key="12">
    <source>
        <dbReference type="Proteomes" id="UP000243528"/>
    </source>
</evidence>
<keyword evidence="8" id="KW-0902">Two-component regulatory system</keyword>
<feature type="domain" description="Signal transduction histidine kinase subgroup 3 dimerisation and phosphoacceptor" evidence="10">
    <location>
        <begin position="218"/>
        <end position="283"/>
    </location>
</feature>
<evidence type="ECO:0000256" key="4">
    <source>
        <dbReference type="ARBA" id="ARBA00022679"/>
    </source>
</evidence>
<feature type="transmembrane region" description="Helical" evidence="9">
    <location>
        <begin position="116"/>
        <end position="142"/>
    </location>
</feature>
<evidence type="ECO:0000313" key="11">
    <source>
        <dbReference type="EMBL" id="PSL01327.1"/>
    </source>
</evidence>
<dbReference type="InterPro" id="IPR036890">
    <property type="entry name" value="HATPase_C_sf"/>
</dbReference>
<keyword evidence="9" id="KW-0472">Membrane</keyword>
<dbReference type="GO" id="GO:0005524">
    <property type="term" value="F:ATP binding"/>
    <property type="evidence" value="ECO:0007669"/>
    <property type="project" value="UniProtKB-KW"/>
</dbReference>
<reference evidence="11 12" key="1">
    <citation type="submission" date="2018-03" db="EMBL/GenBank/DDBJ databases">
        <title>Genomic Encyclopedia of Archaeal and Bacterial Type Strains, Phase II (KMG-II): from individual species to whole genera.</title>
        <authorList>
            <person name="Goeker M."/>
        </authorList>
    </citation>
    <scope>NUCLEOTIDE SEQUENCE [LARGE SCALE GENOMIC DNA]</scope>
    <source>
        <strain evidence="11 12">DSM 45211</strain>
    </source>
</reference>
<dbReference type="GO" id="GO:0046983">
    <property type="term" value="F:protein dimerization activity"/>
    <property type="evidence" value="ECO:0007669"/>
    <property type="project" value="InterPro"/>
</dbReference>
<protein>
    <recommendedName>
        <fullName evidence="2">histidine kinase</fullName>
        <ecNumber evidence="2">2.7.13.3</ecNumber>
    </recommendedName>
</protein>
<dbReference type="EMBL" id="PYGE01000014">
    <property type="protein sequence ID" value="PSL01327.1"/>
    <property type="molecule type" value="Genomic_DNA"/>
</dbReference>
<dbReference type="Pfam" id="PF07730">
    <property type="entry name" value="HisKA_3"/>
    <property type="match status" value="1"/>
</dbReference>
<keyword evidence="4" id="KW-0808">Transferase</keyword>
<feature type="transmembrane region" description="Helical" evidence="9">
    <location>
        <begin position="60"/>
        <end position="81"/>
    </location>
</feature>
<feature type="transmembrane region" description="Helical" evidence="9">
    <location>
        <begin position="27"/>
        <end position="48"/>
    </location>
</feature>
<dbReference type="PANTHER" id="PTHR24421">
    <property type="entry name" value="NITRATE/NITRITE SENSOR PROTEIN NARX-RELATED"/>
    <property type="match status" value="1"/>
</dbReference>
<dbReference type="InterPro" id="IPR050482">
    <property type="entry name" value="Sensor_HK_TwoCompSys"/>
</dbReference>
<feature type="transmembrane region" description="Helical" evidence="9">
    <location>
        <begin position="162"/>
        <end position="186"/>
    </location>
</feature>
<proteinExistence type="predicted"/>
<keyword evidence="3" id="KW-0597">Phosphoprotein</keyword>
<sequence length="425" mass="45218">MRAWRTTLPDLVGGPVRTLVRTTVRGGVHLLLGGVVLIPYVLLVTGFAQMFADPNVPRPALVVLVAVTFVIAAVPPFLPAMRALEITATRSLLDVDLPDPVADPPWETRLLGAAWYALHLLCGGIAMFTLLFCVPMSVLLVAEGLDADSAWGDDDAVLWFDQVTGGWALVVAPLMLVAVGVVFALLGRVLAMLAPLLLGPSPAELMLALETQAEEFAERNRLARELHDSVGHALTVTTLQASAARRVLDSDPEFARRALSAVEEAGRAAMSDLDHVLGVLRAGGDGTDERTAPQRTLDDLSRLVDDTRATGVEVQMTVEGDLAMVPPALSREAYRVVQEGLTNAIRHAGQVPVALRVEAATSGLDIDLSNPLPAGSARARSGGGRGLRGMRERARLLRGTLTAGVDDGRWHIHVHLPARGSGDRP</sequence>
<dbReference type="PANTHER" id="PTHR24421:SF10">
    <property type="entry name" value="NITRATE_NITRITE SENSOR PROTEIN NARQ"/>
    <property type="match status" value="1"/>
</dbReference>
<comment type="caution">
    <text evidence="11">The sequence shown here is derived from an EMBL/GenBank/DDBJ whole genome shotgun (WGS) entry which is preliminary data.</text>
</comment>
<evidence type="ECO:0000256" key="5">
    <source>
        <dbReference type="ARBA" id="ARBA00022741"/>
    </source>
</evidence>
<dbReference type="Gene3D" id="1.20.5.1930">
    <property type="match status" value="1"/>
</dbReference>
<evidence type="ECO:0000256" key="8">
    <source>
        <dbReference type="ARBA" id="ARBA00023012"/>
    </source>
</evidence>
<name>A0A2P8DVZ1_9ACTN</name>
<organism evidence="11 12">
    <name type="scientific">Haloactinopolyspora alba</name>
    <dbReference type="NCBI Taxonomy" id="648780"/>
    <lineage>
        <taxon>Bacteria</taxon>
        <taxon>Bacillati</taxon>
        <taxon>Actinomycetota</taxon>
        <taxon>Actinomycetes</taxon>
        <taxon>Jiangellales</taxon>
        <taxon>Jiangellaceae</taxon>
        <taxon>Haloactinopolyspora</taxon>
    </lineage>
</organism>
<keyword evidence="9" id="KW-1133">Transmembrane helix</keyword>
<dbReference type="Proteomes" id="UP000243528">
    <property type="component" value="Unassembled WGS sequence"/>
</dbReference>
<evidence type="ECO:0000256" key="3">
    <source>
        <dbReference type="ARBA" id="ARBA00022553"/>
    </source>
</evidence>
<accession>A0A2P8DVZ1</accession>
<evidence type="ECO:0000256" key="7">
    <source>
        <dbReference type="ARBA" id="ARBA00022840"/>
    </source>
</evidence>
<evidence type="ECO:0000259" key="10">
    <source>
        <dbReference type="Pfam" id="PF07730"/>
    </source>
</evidence>
<gene>
    <name evidence="11" type="ORF">CLV30_11457</name>
</gene>
<dbReference type="EC" id="2.7.13.3" evidence="2"/>
<dbReference type="RefSeq" id="WP_205740544.1">
    <property type="nucleotide sequence ID" value="NZ_ML142899.1"/>
</dbReference>
<dbReference type="GO" id="GO:0000155">
    <property type="term" value="F:phosphorelay sensor kinase activity"/>
    <property type="evidence" value="ECO:0007669"/>
    <property type="project" value="InterPro"/>
</dbReference>
<evidence type="ECO:0000256" key="2">
    <source>
        <dbReference type="ARBA" id="ARBA00012438"/>
    </source>
</evidence>
<dbReference type="GO" id="GO:0016020">
    <property type="term" value="C:membrane"/>
    <property type="evidence" value="ECO:0007669"/>
    <property type="project" value="InterPro"/>
</dbReference>
<dbReference type="SUPFAM" id="SSF55874">
    <property type="entry name" value="ATPase domain of HSP90 chaperone/DNA topoisomerase II/histidine kinase"/>
    <property type="match status" value="1"/>
</dbReference>
<evidence type="ECO:0000256" key="1">
    <source>
        <dbReference type="ARBA" id="ARBA00000085"/>
    </source>
</evidence>
<evidence type="ECO:0000256" key="6">
    <source>
        <dbReference type="ARBA" id="ARBA00022777"/>
    </source>
</evidence>
<dbReference type="AlphaFoldDB" id="A0A2P8DVZ1"/>
<comment type="catalytic activity">
    <reaction evidence="1">
        <text>ATP + protein L-histidine = ADP + protein N-phospho-L-histidine.</text>
        <dbReference type="EC" id="2.7.13.3"/>
    </reaction>
</comment>
<keyword evidence="6 11" id="KW-0418">Kinase</keyword>